<feature type="chain" id="PRO_5013155776" evidence="2">
    <location>
        <begin position="24"/>
        <end position="428"/>
    </location>
</feature>
<gene>
    <name evidence="4" type="ORF">SAMN02745123_03738</name>
</gene>
<dbReference type="Proteomes" id="UP000183997">
    <property type="component" value="Unassembled WGS sequence"/>
</dbReference>
<dbReference type="AlphaFoldDB" id="A0A1M6WR94"/>
<feature type="domain" description="Putative amidase" evidence="3">
    <location>
        <begin position="242"/>
        <end position="406"/>
    </location>
</feature>
<evidence type="ECO:0000256" key="2">
    <source>
        <dbReference type="SAM" id="SignalP"/>
    </source>
</evidence>
<protein>
    <submittedName>
        <fullName evidence="4">Putative amidase domain-containing protein</fullName>
    </submittedName>
</protein>
<feature type="region of interest" description="Disordered" evidence="1">
    <location>
        <begin position="209"/>
        <end position="231"/>
    </location>
</feature>
<evidence type="ECO:0000313" key="5">
    <source>
        <dbReference type="Proteomes" id="UP000183997"/>
    </source>
</evidence>
<dbReference type="Pfam" id="PF12671">
    <property type="entry name" value="Amidase_6"/>
    <property type="match status" value="1"/>
</dbReference>
<sequence length="428" mass="48161">MKKLFVTLIMLCLIFLNHTSSFASNNPVNSQYQQINNLSNDKEKITALVELYFNLYNDGLKNLENIDWDILFNENTNTKLFKDVYSYDLDYNKLYGVKLDSFNNHIKYNDIILSDNEATVDLSFGANIKYAHLKGITTQVSNVNYIFKFRKMDSLWKITGIDTDRYGVSSLKQKFNVNSLIELKEDEKIELDNYFNDLRNTAALSKRNIDSNKNAKTDSSQSLDNNSQIKDSNITPAATVNYTSSNGASYARKYGKAGPSYFYNISGNDCTNFVSQCVWAGYGGWDPSGDTNGVNAQRVSNKFRMTSNWYAGSGGGLSNWENVNSFYSYVTTNTGVGPKGTGYEIGKSPSSFNYGQISKGNVLQGWPSYYTTYLHSIYISDVLYPGDPLEILYCGHTSNVTDQILTEFTKWVGSAGKMRGIRFTSASY</sequence>
<name>A0A1M6WR94_9FIRM</name>
<dbReference type="STRING" id="1121421.SAMN02745123_03738"/>
<evidence type="ECO:0000313" key="4">
    <source>
        <dbReference type="EMBL" id="SHK96109.1"/>
    </source>
</evidence>
<keyword evidence="5" id="KW-1185">Reference proteome</keyword>
<feature type="signal peptide" evidence="2">
    <location>
        <begin position="1"/>
        <end position="23"/>
    </location>
</feature>
<dbReference type="InterPro" id="IPR024301">
    <property type="entry name" value="Amidase_6"/>
</dbReference>
<evidence type="ECO:0000256" key="1">
    <source>
        <dbReference type="SAM" id="MobiDB-lite"/>
    </source>
</evidence>
<dbReference type="EMBL" id="FRAR01000033">
    <property type="protein sequence ID" value="SHK96109.1"/>
    <property type="molecule type" value="Genomic_DNA"/>
</dbReference>
<organism evidence="4 5">
    <name type="scientific">Desulforamulus aeronauticus DSM 10349</name>
    <dbReference type="NCBI Taxonomy" id="1121421"/>
    <lineage>
        <taxon>Bacteria</taxon>
        <taxon>Bacillati</taxon>
        <taxon>Bacillota</taxon>
        <taxon>Clostridia</taxon>
        <taxon>Eubacteriales</taxon>
        <taxon>Peptococcaceae</taxon>
        <taxon>Desulforamulus</taxon>
    </lineage>
</organism>
<proteinExistence type="predicted"/>
<accession>A0A1M6WR94</accession>
<feature type="compositionally biased region" description="Polar residues" evidence="1">
    <location>
        <begin position="217"/>
        <end position="231"/>
    </location>
</feature>
<keyword evidence="2" id="KW-0732">Signal</keyword>
<reference evidence="5" key="1">
    <citation type="submission" date="2016-11" db="EMBL/GenBank/DDBJ databases">
        <authorList>
            <person name="Varghese N."/>
            <person name="Submissions S."/>
        </authorList>
    </citation>
    <scope>NUCLEOTIDE SEQUENCE [LARGE SCALE GENOMIC DNA]</scope>
    <source>
        <strain evidence="5">DSM 10349</strain>
    </source>
</reference>
<evidence type="ECO:0000259" key="3">
    <source>
        <dbReference type="Pfam" id="PF12671"/>
    </source>
</evidence>
<dbReference type="RefSeq" id="WP_072917365.1">
    <property type="nucleotide sequence ID" value="NZ_FRAR01000033.1"/>
</dbReference>